<sequence length="228" mass="26077">MLYWLSEDLIFPPVDHAEDWGGLALGGDLSPERLLLAYRSGIFPWYEEDQPIIWHAPDPRFVLFPEKLHIPRSLRPVLNQKKFTITYDTAFRQVIRSCQQTKRPSQPGTWITEEMLEAYVHLHELGYAHSVEAWQDDTLVGGLYGISIGQIFFGESMFSRVSNASKVAFITKVRDLHQHGLKLVDCQVHTPHLDRLGAEEISRARYTQLLKTATASPTARGTWASRFT</sequence>
<dbReference type="GO" id="GO:0005737">
    <property type="term" value="C:cytoplasm"/>
    <property type="evidence" value="ECO:0007669"/>
    <property type="project" value="UniProtKB-SubCell"/>
</dbReference>
<dbReference type="PANTHER" id="PTHR30098">
    <property type="entry name" value="LEUCYL/PHENYLALANYL-TRNA--PROTEIN TRANSFERASE"/>
    <property type="match status" value="1"/>
</dbReference>
<proteinExistence type="inferred from homology"/>
<accession>A0AA49GJJ8</accession>
<dbReference type="Gene3D" id="3.30.70.3550">
    <property type="entry name" value="Leucyl/phenylalanyl-tRNA-protein transferase, N-terminal domain"/>
    <property type="match status" value="1"/>
</dbReference>
<dbReference type="EMBL" id="CP120682">
    <property type="protein sequence ID" value="WKN34866.1"/>
    <property type="molecule type" value="Genomic_DNA"/>
</dbReference>
<comment type="similarity">
    <text evidence="4">Belongs to the L/F-transferase family.</text>
</comment>
<evidence type="ECO:0000256" key="1">
    <source>
        <dbReference type="ARBA" id="ARBA00022490"/>
    </source>
</evidence>
<keyword evidence="3 4" id="KW-0012">Acyltransferase</keyword>
<organism evidence="5">
    <name type="scientific">Roseihalotalea indica</name>
    <dbReference type="NCBI Taxonomy" id="2867963"/>
    <lineage>
        <taxon>Bacteria</taxon>
        <taxon>Pseudomonadati</taxon>
        <taxon>Bacteroidota</taxon>
        <taxon>Cytophagia</taxon>
        <taxon>Cytophagales</taxon>
        <taxon>Catalimonadaceae</taxon>
        <taxon>Roseihalotalea</taxon>
    </lineage>
</organism>
<evidence type="ECO:0000313" key="5">
    <source>
        <dbReference type="EMBL" id="WKN34866.1"/>
    </source>
</evidence>
<keyword evidence="1 4" id="KW-0963">Cytoplasm</keyword>
<dbReference type="SUPFAM" id="SSF55729">
    <property type="entry name" value="Acyl-CoA N-acyltransferases (Nat)"/>
    <property type="match status" value="1"/>
</dbReference>
<dbReference type="GO" id="GO:0008914">
    <property type="term" value="F:leucyl-tRNA--protein transferase activity"/>
    <property type="evidence" value="ECO:0007669"/>
    <property type="project" value="UniProtKB-UniRule"/>
</dbReference>
<dbReference type="Gene3D" id="3.40.630.70">
    <property type="entry name" value="Leucyl/phenylalanyl-tRNA-protein transferase, C-terminal domain"/>
    <property type="match status" value="1"/>
</dbReference>
<evidence type="ECO:0000256" key="3">
    <source>
        <dbReference type="ARBA" id="ARBA00023315"/>
    </source>
</evidence>
<dbReference type="NCBIfam" id="TIGR00667">
    <property type="entry name" value="aat"/>
    <property type="match status" value="1"/>
</dbReference>
<dbReference type="AlphaFoldDB" id="A0AA49GJJ8"/>
<dbReference type="GO" id="GO:0030163">
    <property type="term" value="P:protein catabolic process"/>
    <property type="evidence" value="ECO:0007669"/>
    <property type="project" value="UniProtKB-UniRule"/>
</dbReference>
<evidence type="ECO:0000256" key="2">
    <source>
        <dbReference type="ARBA" id="ARBA00022679"/>
    </source>
</evidence>
<reference evidence="5" key="1">
    <citation type="journal article" date="2023" name="Comput. Struct. Biotechnol. J.">
        <title>Discovery of a novel marine Bacteroidetes with a rich repertoire of carbohydrate-active enzymes.</title>
        <authorList>
            <person name="Chen B."/>
            <person name="Liu G."/>
            <person name="Chen Q."/>
            <person name="Wang H."/>
            <person name="Liu L."/>
            <person name="Tang K."/>
        </authorList>
    </citation>
    <scope>NUCLEOTIDE SEQUENCE</scope>
    <source>
        <strain evidence="5">TK19036</strain>
    </source>
</reference>
<name>A0AA49GJJ8_9BACT</name>
<keyword evidence="2 4" id="KW-0808">Transferase</keyword>
<comment type="catalytic activity">
    <reaction evidence="4">
        <text>N-terminal L-arginyl-[protein] + L-leucyl-tRNA(Leu) = N-terminal L-leucyl-L-arginyl-[protein] + tRNA(Leu) + H(+)</text>
        <dbReference type="Rhea" id="RHEA:50416"/>
        <dbReference type="Rhea" id="RHEA-COMP:9613"/>
        <dbReference type="Rhea" id="RHEA-COMP:9622"/>
        <dbReference type="Rhea" id="RHEA-COMP:12672"/>
        <dbReference type="Rhea" id="RHEA-COMP:12673"/>
        <dbReference type="ChEBI" id="CHEBI:15378"/>
        <dbReference type="ChEBI" id="CHEBI:64719"/>
        <dbReference type="ChEBI" id="CHEBI:78442"/>
        <dbReference type="ChEBI" id="CHEBI:78494"/>
        <dbReference type="ChEBI" id="CHEBI:133044"/>
        <dbReference type="EC" id="2.3.2.6"/>
    </reaction>
</comment>
<dbReference type="InterPro" id="IPR016181">
    <property type="entry name" value="Acyl_CoA_acyltransferase"/>
</dbReference>
<dbReference type="FunFam" id="3.40.630.70:FF:000001">
    <property type="entry name" value="Leucyl/phenylalanyl-tRNA--protein transferase"/>
    <property type="match status" value="1"/>
</dbReference>
<dbReference type="PANTHER" id="PTHR30098:SF2">
    <property type="entry name" value="LEUCYL_PHENYLALANYL-TRNA--PROTEIN TRANSFERASE"/>
    <property type="match status" value="1"/>
</dbReference>
<dbReference type="InterPro" id="IPR004616">
    <property type="entry name" value="Leu/Phe-tRNA_Trfase"/>
</dbReference>
<evidence type="ECO:0000256" key="4">
    <source>
        <dbReference type="HAMAP-Rule" id="MF_00688"/>
    </source>
</evidence>
<reference evidence="5" key="2">
    <citation type="journal article" date="2024" name="Antonie Van Leeuwenhoek">
        <title>Roseihalotalea indica gen. nov., sp. nov., a halophilic Bacteroidetes from mesopelagic Southwest Indian Ocean with higher carbohydrate metabolic potential.</title>
        <authorList>
            <person name="Chen B."/>
            <person name="Zhang M."/>
            <person name="Lin D."/>
            <person name="Ye J."/>
            <person name="Tang K."/>
        </authorList>
    </citation>
    <scope>NUCLEOTIDE SEQUENCE</scope>
    <source>
        <strain evidence="5">TK19036</strain>
    </source>
</reference>
<comment type="catalytic activity">
    <reaction evidence="4">
        <text>L-phenylalanyl-tRNA(Phe) + an N-terminal L-alpha-aminoacyl-[protein] = an N-terminal L-phenylalanyl-L-alpha-aminoacyl-[protein] + tRNA(Phe)</text>
        <dbReference type="Rhea" id="RHEA:43632"/>
        <dbReference type="Rhea" id="RHEA-COMP:9668"/>
        <dbReference type="Rhea" id="RHEA-COMP:9699"/>
        <dbReference type="Rhea" id="RHEA-COMP:10636"/>
        <dbReference type="Rhea" id="RHEA-COMP:10637"/>
        <dbReference type="ChEBI" id="CHEBI:78442"/>
        <dbReference type="ChEBI" id="CHEBI:78531"/>
        <dbReference type="ChEBI" id="CHEBI:78597"/>
        <dbReference type="ChEBI" id="CHEBI:83561"/>
        <dbReference type="EC" id="2.3.2.6"/>
    </reaction>
</comment>
<dbReference type="EC" id="2.3.2.6" evidence="4"/>
<dbReference type="Pfam" id="PF03588">
    <property type="entry name" value="Leu_Phe_trans"/>
    <property type="match status" value="1"/>
</dbReference>
<comment type="function">
    <text evidence="4">Functions in the N-end rule pathway of protein degradation where it conjugates Leu, Phe and, less efficiently, Met from aminoacyl-tRNAs to the N-termini of proteins containing an N-terminal arginine or lysine.</text>
</comment>
<gene>
    <name evidence="4 5" type="primary">aat</name>
    <name evidence="5" type="ORF">K4G66_21050</name>
</gene>
<comment type="subcellular location">
    <subcellularLocation>
        <location evidence="4">Cytoplasm</location>
    </subcellularLocation>
</comment>
<dbReference type="InterPro" id="IPR042203">
    <property type="entry name" value="Leu/Phe-tRNA_Trfase_C"/>
</dbReference>
<protein>
    <recommendedName>
        <fullName evidence="4">Leucyl/phenylalanyl-tRNA--protein transferase</fullName>
        <ecNumber evidence="4">2.3.2.6</ecNumber>
    </recommendedName>
    <alternativeName>
        <fullName evidence="4">L/F-transferase</fullName>
    </alternativeName>
    <alternativeName>
        <fullName evidence="4">Leucyltransferase</fullName>
    </alternativeName>
    <alternativeName>
        <fullName evidence="4">Phenyalanyltransferase</fullName>
    </alternativeName>
</protein>
<dbReference type="InterPro" id="IPR042221">
    <property type="entry name" value="Leu/Phe-tRNA_Trfase_N"/>
</dbReference>
<dbReference type="HAMAP" id="MF_00688">
    <property type="entry name" value="Leu_Phe_trans"/>
    <property type="match status" value="1"/>
</dbReference>
<comment type="catalytic activity">
    <reaction evidence="4">
        <text>N-terminal L-lysyl-[protein] + L-leucyl-tRNA(Leu) = N-terminal L-leucyl-L-lysyl-[protein] + tRNA(Leu) + H(+)</text>
        <dbReference type="Rhea" id="RHEA:12340"/>
        <dbReference type="Rhea" id="RHEA-COMP:9613"/>
        <dbReference type="Rhea" id="RHEA-COMP:9622"/>
        <dbReference type="Rhea" id="RHEA-COMP:12670"/>
        <dbReference type="Rhea" id="RHEA-COMP:12671"/>
        <dbReference type="ChEBI" id="CHEBI:15378"/>
        <dbReference type="ChEBI" id="CHEBI:65249"/>
        <dbReference type="ChEBI" id="CHEBI:78442"/>
        <dbReference type="ChEBI" id="CHEBI:78494"/>
        <dbReference type="ChEBI" id="CHEBI:133043"/>
        <dbReference type="EC" id="2.3.2.6"/>
    </reaction>
</comment>